<evidence type="ECO:0000256" key="2">
    <source>
        <dbReference type="ARBA" id="ARBA00023315"/>
    </source>
</evidence>
<evidence type="ECO:0000256" key="3">
    <source>
        <dbReference type="SAM" id="MobiDB-lite"/>
    </source>
</evidence>
<dbReference type="SUPFAM" id="SSF55729">
    <property type="entry name" value="Acyl-CoA N-acyltransferases (Nat)"/>
    <property type="match status" value="1"/>
</dbReference>
<dbReference type="Proteomes" id="UP001299876">
    <property type="component" value="Unassembled WGS sequence"/>
</dbReference>
<dbReference type="Pfam" id="PF13673">
    <property type="entry name" value="Acetyltransf_10"/>
    <property type="match status" value="1"/>
</dbReference>
<evidence type="ECO:0000313" key="5">
    <source>
        <dbReference type="EMBL" id="MCK1792244.1"/>
    </source>
</evidence>
<feature type="domain" description="N-acetyltransferase" evidence="4">
    <location>
        <begin position="21"/>
        <end position="158"/>
    </location>
</feature>
<keyword evidence="1" id="KW-0808">Transferase</keyword>
<gene>
    <name evidence="5" type="ORF">L9059_19055</name>
</gene>
<dbReference type="PANTHER" id="PTHR43877:SF1">
    <property type="entry name" value="ACETYLTRANSFERASE"/>
    <property type="match status" value="1"/>
</dbReference>
<dbReference type="InterPro" id="IPR000182">
    <property type="entry name" value="GNAT_dom"/>
</dbReference>
<feature type="region of interest" description="Disordered" evidence="3">
    <location>
        <begin position="161"/>
        <end position="183"/>
    </location>
</feature>
<dbReference type="RefSeq" id="WP_247292490.1">
    <property type="nucleotide sequence ID" value="NZ_JAKNRW010000017.1"/>
</dbReference>
<organism evidence="5 6">
    <name type="scientific">Pseudomonas violetae</name>
    <dbReference type="NCBI Taxonomy" id="2915813"/>
    <lineage>
        <taxon>Bacteria</taxon>
        <taxon>Pseudomonadati</taxon>
        <taxon>Pseudomonadota</taxon>
        <taxon>Gammaproteobacteria</taxon>
        <taxon>Pseudomonadales</taxon>
        <taxon>Pseudomonadaceae</taxon>
        <taxon>Pseudomonas</taxon>
    </lineage>
</organism>
<protein>
    <submittedName>
        <fullName evidence="5">GNAT family N-acetyltransferase</fullName>
    </submittedName>
</protein>
<dbReference type="Gene3D" id="3.40.630.30">
    <property type="match status" value="1"/>
</dbReference>
<keyword evidence="2" id="KW-0012">Acyltransferase</keyword>
<keyword evidence="6" id="KW-1185">Reference proteome</keyword>
<name>A0ABT0F2L2_9PSED</name>
<evidence type="ECO:0000256" key="1">
    <source>
        <dbReference type="ARBA" id="ARBA00022679"/>
    </source>
</evidence>
<dbReference type="EMBL" id="JAKNRW010000017">
    <property type="protein sequence ID" value="MCK1792244.1"/>
    <property type="molecule type" value="Genomic_DNA"/>
</dbReference>
<feature type="compositionally biased region" description="Polar residues" evidence="3">
    <location>
        <begin position="167"/>
        <end position="183"/>
    </location>
</feature>
<dbReference type="InterPro" id="IPR050832">
    <property type="entry name" value="Bact_Acetyltransf"/>
</dbReference>
<sequence>MEASLHVCKATPADAGIICRIVERSIRVGCAIDHRNDPRTVATWTHSKTARHVMAWLTDPRLYLNIALLQDKPVGVAMAAISGKLAFCYVQPEWFRRGAGQALVKDLESWLIGHGLCHVRLNSTLTGEGFYRHLGYQPCAPTFKVAGLQAIPMHKGLSSPAIKADKGSTSSDAWSVSTAGKPF</sequence>
<evidence type="ECO:0000313" key="6">
    <source>
        <dbReference type="Proteomes" id="UP001299876"/>
    </source>
</evidence>
<evidence type="ECO:0000259" key="4">
    <source>
        <dbReference type="PROSITE" id="PS51186"/>
    </source>
</evidence>
<dbReference type="CDD" id="cd04301">
    <property type="entry name" value="NAT_SF"/>
    <property type="match status" value="1"/>
</dbReference>
<dbReference type="InterPro" id="IPR016181">
    <property type="entry name" value="Acyl_CoA_acyltransferase"/>
</dbReference>
<reference evidence="5 6" key="1">
    <citation type="submission" date="2022-02" db="EMBL/GenBank/DDBJ databases">
        <title>Comparative genomics of the first Antarctic Pseudomonas spp. capable of biotransforming 2,4,6-Trinitrotoluene.</title>
        <authorList>
            <person name="Cabrera M.A."/>
            <person name="Marquez S.L."/>
            <person name="Perez-Donoso J.M."/>
        </authorList>
    </citation>
    <scope>NUCLEOTIDE SEQUENCE [LARGE SCALE GENOMIC DNA]</scope>
    <source>
        <strain evidence="5 6">TNT19</strain>
    </source>
</reference>
<dbReference type="PROSITE" id="PS51186">
    <property type="entry name" value="GNAT"/>
    <property type="match status" value="1"/>
</dbReference>
<accession>A0ABT0F2L2</accession>
<comment type="caution">
    <text evidence="5">The sequence shown here is derived from an EMBL/GenBank/DDBJ whole genome shotgun (WGS) entry which is preliminary data.</text>
</comment>
<dbReference type="PANTHER" id="PTHR43877">
    <property type="entry name" value="AMINOALKYLPHOSPHONATE N-ACETYLTRANSFERASE-RELATED-RELATED"/>
    <property type="match status" value="1"/>
</dbReference>
<proteinExistence type="predicted"/>